<feature type="transmembrane region" description="Helical" evidence="7">
    <location>
        <begin position="286"/>
        <end position="312"/>
    </location>
</feature>
<feature type="domain" description="ABC transmembrane type-1" evidence="8">
    <location>
        <begin position="95"/>
        <end position="309"/>
    </location>
</feature>
<dbReference type="AlphaFoldDB" id="A0A1H5MHY0"/>
<dbReference type="Pfam" id="PF19300">
    <property type="entry name" value="BPD_transp_1_N"/>
    <property type="match status" value="1"/>
</dbReference>
<dbReference type="PROSITE" id="PS50928">
    <property type="entry name" value="ABC_TM1"/>
    <property type="match status" value="1"/>
</dbReference>
<feature type="transmembrane region" description="Helical" evidence="7">
    <location>
        <begin position="182"/>
        <end position="201"/>
    </location>
</feature>
<evidence type="ECO:0000256" key="4">
    <source>
        <dbReference type="ARBA" id="ARBA00022692"/>
    </source>
</evidence>
<dbReference type="InterPro" id="IPR035906">
    <property type="entry name" value="MetI-like_sf"/>
</dbReference>
<feature type="transmembrane region" description="Helical" evidence="7">
    <location>
        <begin position="12"/>
        <end position="30"/>
    </location>
</feature>
<accession>A0A1H5MHY0</accession>
<evidence type="ECO:0000256" key="2">
    <source>
        <dbReference type="ARBA" id="ARBA00022448"/>
    </source>
</evidence>
<evidence type="ECO:0000256" key="6">
    <source>
        <dbReference type="ARBA" id="ARBA00023136"/>
    </source>
</evidence>
<feature type="transmembrane region" description="Helical" evidence="7">
    <location>
        <begin position="131"/>
        <end position="156"/>
    </location>
</feature>
<dbReference type="InterPro" id="IPR045621">
    <property type="entry name" value="BPD_transp_1_N"/>
</dbReference>
<keyword evidence="4 7" id="KW-0812">Transmembrane</keyword>
<dbReference type="CDD" id="cd06261">
    <property type="entry name" value="TM_PBP2"/>
    <property type="match status" value="1"/>
</dbReference>
<feature type="transmembrane region" description="Helical" evidence="7">
    <location>
        <begin position="90"/>
        <end position="119"/>
    </location>
</feature>
<evidence type="ECO:0000256" key="7">
    <source>
        <dbReference type="RuleBase" id="RU363032"/>
    </source>
</evidence>
<dbReference type="Pfam" id="PF00528">
    <property type="entry name" value="BPD_transp_1"/>
    <property type="match status" value="1"/>
</dbReference>
<dbReference type="GO" id="GO:0005886">
    <property type="term" value="C:plasma membrane"/>
    <property type="evidence" value="ECO:0007669"/>
    <property type="project" value="UniProtKB-SubCell"/>
</dbReference>
<evidence type="ECO:0000256" key="3">
    <source>
        <dbReference type="ARBA" id="ARBA00022475"/>
    </source>
</evidence>
<dbReference type="GO" id="GO:0055085">
    <property type="term" value="P:transmembrane transport"/>
    <property type="evidence" value="ECO:0007669"/>
    <property type="project" value="InterPro"/>
</dbReference>
<keyword evidence="6 7" id="KW-0472">Membrane</keyword>
<name>A0A1H5MHY0_9ACTN</name>
<dbReference type="InterPro" id="IPR000515">
    <property type="entry name" value="MetI-like"/>
</dbReference>
<dbReference type="PANTHER" id="PTHR43163">
    <property type="entry name" value="DIPEPTIDE TRANSPORT SYSTEM PERMEASE PROTEIN DPPB-RELATED"/>
    <property type="match status" value="1"/>
</dbReference>
<dbReference type="STRING" id="561176.SAMN04488561_3152"/>
<comment type="similarity">
    <text evidence="7">Belongs to the binding-protein-dependent transport system permease family.</text>
</comment>
<reference evidence="10" key="1">
    <citation type="submission" date="2016-10" db="EMBL/GenBank/DDBJ databases">
        <authorList>
            <person name="Varghese N."/>
            <person name="Submissions S."/>
        </authorList>
    </citation>
    <scope>NUCLEOTIDE SEQUENCE [LARGE SCALE GENOMIC DNA]</scope>
    <source>
        <strain evidence="10">DSM 45237</strain>
    </source>
</reference>
<keyword evidence="10" id="KW-1185">Reference proteome</keyword>
<dbReference type="Proteomes" id="UP000181980">
    <property type="component" value="Unassembled WGS sequence"/>
</dbReference>
<proteinExistence type="inferred from homology"/>
<dbReference type="RefSeq" id="WP_069111777.1">
    <property type="nucleotide sequence ID" value="NZ_FNUC01000003.1"/>
</dbReference>
<dbReference type="SUPFAM" id="SSF161098">
    <property type="entry name" value="MetI-like"/>
    <property type="match status" value="1"/>
</dbReference>
<dbReference type="OrthoDB" id="147639at2"/>
<evidence type="ECO:0000313" key="9">
    <source>
        <dbReference type="EMBL" id="SEE88271.1"/>
    </source>
</evidence>
<keyword evidence="5 7" id="KW-1133">Transmembrane helix</keyword>
<gene>
    <name evidence="9" type="ORF">SAMN04488561_3152</name>
</gene>
<evidence type="ECO:0000313" key="10">
    <source>
        <dbReference type="Proteomes" id="UP000181980"/>
    </source>
</evidence>
<sequence length="319" mass="35276">MTRFLIRRILQGLVVLWLITVAVFALFFVVPNDVARTLAGRQATPETIALIQHRLGLDQPVWKQYLDFVWRALHGDLGYDYYHQVPVTHIIAQALPITLSLAIGASIIWLVLGVFNGVLSATHPRSLEDRGLTAFSLFFYSMPPFLLGILLLYVFYYQLTLRGVTWFPAGGYVPFAQDPVAWFQHMVLPWITLALLLAATYTRLTRASMLDVLGEDYIRTARSKGISEQRVIYRHGLRAALTPVVTQFGIDLGQLVGGAVVTETVFSLPGLGNTAVDAITRQDLPVIIGIVLVASAAVVIANIVVDVAYAGLDPRVRLH</sequence>
<organism evidence="9 10">
    <name type="scientific">Jiangella alba</name>
    <dbReference type="NCBI Taxonomy" id="561176"/>
    <lineage>
        <taxon>Bacteria</taxon>
        <taxon>Bacillati</taxon>
        <taxon>Actinomycetota</taxon>
        <taxon>Actinomycetes</taxon>
        <taxon>Jiangellales</taxon>
        <taxon>Jiangellaceae</taxon>
        <taxon>Jiangella</taxon>
    </lineage>
</organism>
<comment type="subcellular location">
    <subcellularLocation>
        <location evidence="1 7">Cell membrane</location>
        <topology evidence="1 7">Multi-pass membrane protein</topology>
    </subcellularLocation>
</comment>
<dbReference type="PANTHER" id="PTHR43163:SF6">
    <property type="entry name" value="DIPEPTIDE TRANSPORT SYSTEM PERMEASE PROTEIN DPPB-RELATED"/>
    <property type="match status" value="1"/>
</dbReference>
<evidence type="ECO:0000259" key="8">
    <source>
        <dbReference type="PROSITE" id="PS50928"/>
    </source>
</evidence>
<evidence type="ECO:0000256" key="1">
    <source>
        <dbReference type="ARBA" id="ARBA00004651"/>
    </source>
</evidence>
<dbReference type="EMBL" id="FNUC01000003">
    <property type="protein sequence ID" value="SEE88271.1"/>
    <property type="molecule type" value="Genomic_DNA"/>
</dbReference>
<keyword evidence="2 7" id="KW-0813">Transport</keyword>
<protein>
    <submittedName>
        <fullName evidence="9">Peptide/nickel transport system permease protein</fullName>
    </submittedName>
</protein>
<dbReference type="Gene3D" id="1.10.3720.10">
    <property type="entry name" value="MetI-like"/>
    <property type="match status" value="1"/>
</dbReference>
<evidence type="ECO:0000256" key="5">
    <source>
        <dbReference type="ARBA" id="ARBA00022989"/>
    </source>
</evidence>
<keyword evidence="3" id="KW-1003">Cell membrane</keyword>